<dbReference type="Proteomes" id="UP000287651">
    <property type="component" value="Unassembled WGS sequence"/>
</dbReference>
<comment type="caution">
    <text evidence="1">The sequence shown here is derived from an EMBL/GenBank/DDBJ whole genome shotgun (WGS) entry which is preliminary data.</text>
</comment>
<proteinExistence type="predicted"/>
<reference evidence="1 2" key="1">
    <citation type="journal article" date="2014" name="Agronomy (Basel)">
        <title>A Draft Genome Sequence for Ensete ventricosum, the Drought-Tolerant Tree Against Hunger.</title>
        <authorList>
            <person name="Harrison J."/>
            <person name="Moore K.A."/>
            <person name="Paszkiewicz K."/>
            <person name="Jones T."/>
            <person name="Grant M."/>
            <person name="Ambacheew D."/>
            <person name="Muzemil S."/>
            <person name="Studholme D.J."/>
        </authorList>
    </citation>
    <scope>NUCLEOTIDE SEQUENCE [LARGE SCALE GENOMIC DNA]</scope>
</reference>
<gene>
    <name evidence="1" type="ORF">B296_00059251</name>
</gene>
<accession>A0A426XD57</accession>
<evidence type="ECO:0000313" key="1">
    <source>
        <dbReference type="EMBL" id="RRT37380.1"/>
    </source>
</evidence>
<protein>
    <submittedName>
        <fullName evidence="1">Uncharacterized protein</fullName>
    </submittedName>
</protein>
<dbReference type="EMBL" id="AMZH03022376">
    <property type="protein sequence ID" value="RRT37380.1"/>
    <property type="molecule type" value="Genomic_DNA"/>
</dbReference>
<evidence type="ECO:0000313" key="2">
    <source>
        <dbReference type="Proteomes" id="UP000287651"/>
    </source>
</evidence>
<name>A0A426XD57_ENSVE</name>
<dbReference type="AlphaFoldDB" id="A0A426XD57"/>
<organism evidence="1 2">
    <name type="scientific">Ensete ventricosum</name>
    <name type="common">Abyssinian banana</name>
    <name type="synonym">Musa ensete</name>
    <dbReference type="NCBI Taxonomy" id="4639"/>
    <lineage>
        <taxon>Eukaryota</taxon>
        <taxon>Viridiplantae</taxon>
        <taxon>Streptophyta</taxon>
        <taxon>Embryophyta</taxon>
        <taxon>Tracheophyta</taxon>
        <taxon>Spermatophyta</taxon>
        <taxon>Magnoliopsida</taxon>
        <taxon>Liliopsida</taxon>
        <taxon>Zingiberales</taxon>
        <taxon>Musaceae</taxon>
        <taxon>Ensete</taxon>
    </lineage>
</organism>
<sequence>MPRVVFRSIFRAPSQKFKILAIPDVLAHGNSYNMVSRKNTTVINFARCCAQIARRAEFRSFFRAPSRKFKILAITDVLVHGKSYEHSFMKKCDGHKLFAKSHVESSFNRFFVHCLGNSKYWPFPTVEFRSIFRVPSRKFKILANPNVLAHGLREVTHGVKFQSVFRAPSREFKILVIPIVLAHGKSYEHGFTNKLDGHILCVKSRRVEFRSIFRVPSRKFKILAIPDILSHEWCSAMLGNGGEWACVPLRACVSALLCLGLHLRLRSALGMATSSLTEEWAGKGDCSLGRFLLYDRSATNSSMEGWRSLLRSVIPGGESAISSVEGRQLFSPRRGTDSRARNGGGCAAIGAGFTAALRSCDNSKGDDCFCNRCGKGDGCNLSVGRVVASSPLGGWRSLRRAALLRILCSSGMFLRWLLPSGLRWLLHSRTPLSSSHSGRGLLLSSWLLHSGRGFLLSNSRWFLPNSLGRFHTRMFHR</sequence>